<dbReference type="PANTHER" id="PTHR11005">
    <property type="entry name" value="LYSOSOMAL ACID LIPASE-RELATED"/>
    <property type="match status" value="1"/>
</dbReference>
<evidence type="ECO:0000313" key="12">
    <source>
        <dbReference type="Proteomes" id="UP000291343"/>
    </source>
</evidence>
<evidence type="ECO:0000256" key="2">
    <source>
        <dbReference type="ARBA" id="ARBA00022729"/>
    </source>
</evidence>
<dbReference type="PIRSF" id="PIRSF000862">
    <property type="entry name" value="Steryl_ester_lip"/>
    <property type="match status" value="1"/>
</dbReference>
<evidence type="ECO:0000256" key="9">
    <source>
        <dbReference type="SAM" id="SignalP"/>
    </source>
</evidence>
<dbReference type="Gene3D" id="3.40.50.1820">
    <property type="entry name" value="alpha/beta hydrolase"/>
    <property type="match status" value="1"/>
</dbReference>
<evidence type="ECO:0000259" key="10">
    <source>
        <dbReference type="Pfam" id="PF04083"/>
    </source>
</evidence>
<protein>
    <recommendedName>
        <fullName evidence="7">Lipase</fullName>
    </recommendedName>
</protein>
<feature type="active site" description="Charge relay system" evidence="8">
    <location>
        <position position="334"/>
    </location>
</feature>
<feature type="domain" description="Partial AB-hydrolase lipase" evidence="10">
    <location>
        <begin position="33"/>
        <end position="90"/>
    </location>
</feature>
<dbReference type="OrthoDB" id="9974421at2759"/>
<dbReference type="Pfam" id="PF04083">
    <property type="entry name" value="Abhydro_lipase"/>
    <property type="match status" value="1"/>
</dbReference>
<evidence type="ECO:0000256" key="1">
    <source>
        <dbReference type="ARBA" id="ARBA00010701"/>
    </source>
</evidence>
<reference evidence="11 12" key="1">
    <citation type="journal article" date="2017" name="Gigascience">
        <title>Genome sequence of the small brown planthopper, Laodelphax striatellus.</title>
        <authorList>
            <person name="Zhu J."/>
            <person name="Jiang F."/>
            <person name="Wang X."/>
            <person name="Yang P."/>
            <person name="Bao Y."/>
            <person name="Zhao W."/>
            <person name="Wang W."/>
            <person name="Lu H."/>
            <person name="Wang Q."/>
            <person name="Cui N."/>
            <person name="Li J."/>
            <person name="Chen X."/>
            <person name="Luo L."/>
            <person name="Yu J."/>
            <person name="Kang L."/>
            <person name="Cui F."/>
        </authorList>
    </citation>
    <scope>NUCLEOTIDE SEQUENCE [LARGE SCALE GENOMIC DNA]</scope>
    <source>
        <strain evidence="11">Lst14</strain>
    </source>
</reference>
<feature type="active site" description="Nucleophile" evidence="8">
    <location>
        <position position="165"/>
    </location>
</feature>
<keyword evidence="12" id="KW-1185">Reference proteome</keyword>
<sequence length="411" mass="47169">MKSFDFMIEFSLIGFCLFNAISCQQKVTTSIDRIKSAGFKEEVHKVTTLDGYVLTLFRIVTSSNNKPKVQRQHPVLIQHGLMSNSDCFLVDGDGLAFVLARDNWDVWLGNIRGNYYSREHTRISPNGTEFWNYSWHEMGQRDITAMVNYILGNTGKARLNYIGHSMGTTMFYVMASTMPSYNKKINTMISLAPASRMTKWDFVSNNTTFFYQLVHDELMKYILQKRVEAFPRGEIKGMSKHQVSIEDLDALYFKASFGLINWLVKVLTGDDIFPDGTSLRTLLHYTQNIGAGTFQRFDYGSGVRNMLAWGTEYPLPYKLNKIQAPVAVYYAVGDEFSSEKDSEYLISKLPNVVLKMRISALRFSHADFCFTTAPENLSERRRMHTSIKNLLRQRDDIKKVCQNKKNCDAKS</sequence>
<dbReference type="InterPro" id="IPR006693">
    <property type="entry name" value="AB_hydrolase_lipase"/>
</dbReference>
<evidence type="ECO:0000256" key="4">
    <source>
        <dbReference type="ARBA" id="ARBA00022963"/>
    </source>
</evidence>
<evidence type="ECO:0000256" key="7">
    <source>
        <dbReference type="PIRNR" id="PIRNR000862"/>
    </source>
</evidence>
<keyword evidence="2 9" id="KW-0732">Signal</keyword>
<proteinExistence type="inferred from homology"/>
<keyword evidence="4 7" id="KW-0442">Lipid degradation</keyword>
<feature type="active site" description="Charge relay system" evidence="8">
    <location>
        <position position="365"/>
    </location>
</feature>
<dbReference type="EMBL" id="QKKF02003370">
    <property type="protein sequence ID" value="RZF47796.1"/>
    <property type="molecule type" value="Genomic_DNA"/>
</dbReference>
<evidence type="ECO:0000256" key="3">
    <source>
        <dbReference type="ARBA" id="ARBA00022801"/>
    </source>
</evidence>
<evidence type="ECO:0000256" key="6">
    <source>
        <dbReference type="ARBA" id="ARBA00023180"/>
    </source>
</evidence>
<dbReference type="SUPFAM" id="SSF53474">
    <property type="entry name" value="alpha/beta-Hydrolases"/>
    <property type="match status" value="1"/>
</dbReference>
<accession>A0A482XPU5</accession>
<evidence type="ECO:0000256" key="8">
    <source>
        <dbReference type="PIRSR" id="PIRSR000862-1"/>
    </source>
</evidence>
<dbReference type="GO" id="GO:0016042">
    <property type="term" value="P:lipid catabolic process"/>
    <property type="evidence" value="ECO:0007669"/>
    <property type="project" value="UniProtKB-KW"/>
</dbReference>
<feature type="signal peptide" evidence="9">
    <location>
        <begin position="1"/>
        <end position="23"/>
    </location>
</feature>
<feature type="chain" id="PRO_5019743911" description="Lipase" evidence="9">
    <location>
        <begin position="24"/>
        <end position="411"/>
    </location>
</feature>
<keyword evidence="5" id="KW-0443">Lipid metabolism</keyword>
<dbReference type="InterPro" id="IPR029058">
    <property type="entry name" value="AB_hydrolase_fold"/>
</dbReference>
<dbReference type="STRING" id="195883.A0A482XPU5"/>
<organism evidence="11 12">
    <name type="scientific">Laodelphax striatellus</name>
    <name type="common">Small brown planthopper</name>
    <name type="synonym">Delphax striatella</name>
    <dbReference type="NCBI Taxonomy" id="195883"/>
    <lineage>
        <taxon>Eukaryota</taxon>
        <taxon>Metazoa</taxon>
        <taxon>Ecdysozoa</taxon>
        <taxon>Arthropoda</taxon>
        <taxon>Hexapoda</taxon>
        <taxon>Insecta</taxon>
        <taxon>Pterygota</taxon>
        <taxon>Neoptera</taxon>
        <taxon>Paraneoptera</taxon>
        <taxon>Hemiptera</taxon>
        <taxon>Auchenorrhyncha</taxon>
        <taxon>Fulgoroidea</taxon>
        <taxon>Delphacidae</taxon>
        <taxon>Criomorphinae</taxon>
        <taxon>Laodelphax</taxon>
    </lineage>
</organism>
<comment type="similarity">
    <text evidence="1 7">Belongs to the AB hydrolase superfamily. Lipase family.</text>
</comment>
<dbReference type="GO" id="GO:0016788">
    <property type="term" value="F:hydrolase activity, acting on ester bonds"/>
    <property type="evidence" value="ECO:0007669"/>
    <property type="project" value="InterPro"/>
</dbReference>
<comment type="caution">
    <text evidence="11">The sequence shown here is derived from an EMBL/GenBank/DDBJ whole genome shotgun (WGS) entry which is preliminary data.</text>
</comment>
<dbReference type="AlphaFoldDB" id="A0A482XPU5"/>
<evidence type="ECO:0000256" key="5">
    <source>
        <dbReference type="ARBA" id="ARBA00023098"/>
    </source>
</evidence>
<evidence type="ECO:0000313" key="11">
    <source>
        <dbReference type="EMBL" id="RZF47796.1"/>
    </source>
</evidence>
<keyword evidence="3 7" id="KW-0378">Hydrolase</keyword>
<keyword evidence="6" id="KW-0325">Glycoprotein</keyword>
<dbReference type="InterPro" id="IPR025483">
    <property type="entry name" value="Lipase_euk"/>
</dbReference>
<gene>
    <name evidence="11" type="ORF">LSTR_LSTR006060</name>
</gene>
<name>A0A482XPU5_LAOST</name>
<dbReference type="SMR" id="A0A482XPU5"/>
<dbReference type="InParanoid" id="A0A482XPU5"/>
<dbReference type="Proteomes" id="UP000291343">
    <property type="component" value="Unassembled WGS sequence"/>
</dbReference>
<dbReference type="FunFam" id="3.40.50.1820:FF:000057">
    <property type="entry name" value="Lipase"/>
    <property type="match status" value="1"/>
</dbReference>